<evidence type="ECO:0000256" key="1">
    <source>
        <dbReference type="ARBA" id="ARBA00023125"/>
    </source>
</evidence>
<dbReference type="CDD" id="cd00383">
    <property type="entry name" value="trans_reg_C"/>
    <property type="match status" value="1"/>
</dbReference>
<evidence type="ECO:0000313" key="3">
    <source>
        <dbReference type="EMBL" id="OIQ63333.1"/>
    </source>
</evidence>
<dbReference type="Gene3D" id="1.10.10.10">
    <property type="entry name" value="Winged helix-like DNA-binding domain superfamily/Winged helix DNA-binding domain"/>
    <property type="match status" value="1"/>
</dbReference>
<dbReference type="InterPro" id="IPR036388">
    <property type="entry name" value="WH-like_DNA-bd_sf"/>
</dbReference>
<feature type="domain" description="OmpR/PhoB-type" evidence="2">
    <location>
        <begin position="1"/>
        <end position="64"/>
    </location>
</feature>
<protein>
    <submittedName>
        <fullName evidence="3">Transcriptional regulatory protein tctD</fullName>
    </submittedName>
</protein>
<accession>A0A1J5PIE2</accession>
<dbReference type="SUPFAM" id="SSF46894">
    <property type="entry name" value="C-terminal effector domain of the bipartite response regulators"/>
    <property type="match status" value="1"/>
</dbReference>
<name>A0A1J5PIE2_9ZZZZ</name>
<keyword evidence="1" id="KW-0238">DNA-binding</keyword>
<organism evidence="3">
    <name type="scientific">mine drainage metagenome</name>
    <dbReference type="NCBI Taxonomy" id="410659"/>
    <lineage>
        <taxon>unclassified sequences</taxon>
        <taxon>metagenomes</taxon>
        <taxon>ecological metagenomes</taxon>
    </lineage>
</organism>
<dbReference type="EMBL" id="MLJW01009098">
    <property type="protein sequence ID" value="OIQ63333.1"/>
    <property type="molecule type" value="Genomic_DNA"/>
</dbReference>
<dbReference type="GO" id="GO:0003677">
    <property type="term" value="F:DNA binding"/>
    <property type="evidence" value="ECO:0007669"/>
    <property type="project" value="UniProtKB-KW"/>
</dbReference>
<evidence type="ECO:0000259" key="2">
    <source>
        <dbReference type="PROSITE" id="PS51755"/>
    </source>
</evidence>
<dbReference type="InterPro" id="IPR001867">
    <property type="entry name" value="OmpR/PhoB-type_DNA-bd"/>
</dbReference>
<sequence>MLEVLLRKSGTTVTKQALAQSLFSMNEDVSIDAIEIYVHRLRKKLEHSSVAILTLRGLGYLLRAGTA</sequence>
<dbReference type="PROSITE" id="PS51755">
    <property type="entry name" value="OMPR_PHOB"/>
    <property type="match status" value="1"/>
</dbReference>
<dbReference type="AlphaFoldDB" id="A0A1J5PIE2"/>
<dbReference type="GO" id="GO:0000160">
    <property type="term" value="P:phosphorelay signal transduction system"/>
    <property type="evidence" value="ECO:0007669"/>
    <property type="project" value="InterPro"/>
</dbReference>
<dbReference type="InterPro" id="IPR016032">
    <property type="entry name" value="Sig_transdc_resp-reg_C-effctor"/>
</dbReference>
<reference evidence="3" key="1">
    <citation type="submission" date="2016-10" db="EMBL/GenBank/DDBJ databases">
        <title>Sequence of Gallionella enrichment culture.</title>
        <authorList>
            <person name="Poehlein A."/>
            <person name="Muehling M."/>
            <person name="Daniel R."/>
        </authorList>
    </citation>
    <scope>NUCLEOTIDE SEQUENCE</scope>
</reference>
<gene>
    <name evidence="3" type="primary">tctD_13</name>
    <name evidence="3" type="ORF">GALL_551250</name>
</gene>
<dbReference type="GO" id="GO:0006355">
    <property type="term" value="P:regulation of DNA-templated transcription"/>
    <property type="evidence" value="ECO:0007669"/>
    <property type="project" value="InterPro"/>
</dbReference>
<comment type="caution">
    <text evidence="3">The sequence shown here is derived from an EMBL/GenBank/DDBJ whole genome shotgun (WGS) entry which is preliminary data.</text>
</comment>
<proteinExistence type="predicted"/>
<dbReference type="SMART" id="SM00862">
    <property type="entry name" value="Trans_reg_C"/>
    <property type="match status" value="1"/>
</dbReference>
<dbReference type="Pfam" id="PF00486">
    <property type="entry name" value="Trans_reg_C"/>
    <property type="match status" value="1"/>
</dbReference>